<dbReference type="PANTHER" id="PTHR10745">
    <property type="entry name" value="GLYCYL-TRNA SYNTHETASE/DNA POLYMERASE SUBUNIT GAMMA-2"/>
    <property type="match status" value="1"/>
</dbReference>
<dbReference type="GO" id="GO:0005737">
    <property type="term" value="C:cytoplasm"/>
    <property type="evidence" value="ECO:0007669"/>
    <property type="project" value="UniProtKB-SubCell"/>
</dbReference>
<feature type="binding site" evidence="8">
    <location>
        <begin position="325"/>
        <end position="328"/>
    </location>
    <ligand>
        <name>ATP</name>
        <dbReference type="ChEBI" id="CHEBI:30616"/>
    </ligand>
</feature>
<comment type="catalytic activity">
    <reaction evidence="8">
        <text>tRNA(Gly) + glycine + ATP = glycyl-tRNA(Gly) + AMP + diphosphate</text>
        <dbReference type="Rhea" id="RHEA:16013"/>
        <dbReference type="Rhea" id="RHEA-COMP:9664"/>
        <dbReference type="Rhea" id="RHEA-COMP:9683"/>
        <dbReference type="ChEBI" id="CHEBI:30616"/>
        <dbReference type="ChEBI" id="CHEBI:33019"/>
        <dbReference type="ChEBI" id="CHEBI:57305"/>
        <dbReference type="ChEBI" id="CHEBI:78442"/>
        <dbReference type="ChEBI" id="CHEBI:78522"/>
        <dbReference type="ChEBI" id="CHEBI:456215"/>
        <dbReference type="EC" id="6.1.1.14"/>
    </reaction>
</comment>
<dbReference type="InterPro" id="IPR045864">
    <property type="entry name" value="aa-tRNA-synth_II/BPL/LPL"/>
</dbReference>
<dbReference type="HAMAP" id="MF_00253_B">
    <property type="entry name" value="Gly_tRNA_synth_B"/>
    <property type="match status" value="1"/>
</dbReference>
<dbReference type="PANTHER" id="PTHR10745:SF8">
    <property type="entry name" value="DNA POLYMERASE SUBUNIT GAMMA-2, MITOCHONDRIAL"/>
    <property type="match status" value="1"/>
</dbReference>
<feature type="binding site" evidence="8">
    <location>
        <begin position="196"/>
        <end position="198"/>
    </location>
    <ligand>
        <name>ATP</name>
        <dbReference type="ChEBI" id="CHEBI:30616"/>
    </ligand>
</feature>
<dbReference type="Gene3D" id="3.30.930.10">
    <property type="entry name" value="Bira Bifunctional Protein, Domain 2"/>
    <property type="match status" value="1"/>
</dbReference>
<dbReference type="AlphaFoldDB" id="A0A1F6P7H5"/>
<dbReference type="PRINTS" id="PR01043">
    <property type="entry name" value="TRNASYNTHGLY"/>
</dbReference>
<evidence type="ECO:0000256" key="2">
    <source>
        <dbReference type="ARBA" id="ARBA00022490"/>
    </source>
</evidence>
<feature type="binding site" evidence="8">
    <location>
        <begin position="206"/>
        <end position="211"/>
    </location>
    <ligand>
        <name>ATP</name>
        <dbReference type="ChEBI" id="CHEBI:30616"/>
    </ligand>
</feature>
<dbReference type="STRING" id="1798705.A2563_00905"/>
<comment type="function">
    <text evidence="8">Catalyzes the attachment of glycine to tRNA(Gly).</text>
</comment>
<dbReference type="NCBIfam" id="NF003211">
    <property type="entry name" value="PRK04173.1"/>
    <property type="match status" value="1"/>
</dbReference>
<keyword evidence="3 8" id="KW-0436">Ligase</keyword>
<evidence type="ECO:0000256" key="4">
    <source>
        <dbReference type="ARBA" id="ARBA00022741"/>
    </source>
</evidence>
<evidence type="ECO:0000313" key="11">
    <source>
        <dbReference type="Proteomes" id="UP000176634"/>
    </source>
</evidence>
<keyword evidence="2 8" id="KW-0963">Cytoplasm</keyword>
<dbReference type="InterPro" id="IPR002315">
    <property type="entry name" value="tRNA-synt_gly"/>
</dbReference>
<dbReference type="GO" id="GO:0015966">
    <property type="term" value="P:diadenosine tetraphosphate biosynthetic process"/>
    <property type="evidence" value="ECO:0007669"/>
    <property type="project" value="UniProtKB-ARBA"/>
</dbReference>
<dbReference type="SUPFAM" id="SSF55681">
    <property type="entry name" value="Class II aaRS and biotin synthetases"/>
    <property type="match status" value="1"/>
</dbReference>
<organism evidence="10 11">
    <name type="scientific">Candidatus Magasanikbacteria bacterium RIFOXYD1_FULL_40_23</name>
    <dbReference type="NCBI Taxonomy" id="1798705"/>
    <lineage>
        <taxon>Bacteria</taxon>
        <taxon>Candidatus Magasanikiibacteriota</taxon>
    </lineage>
</organism>
<feature type="binding site" evidence="8">
    <location>
        <position position="101"/>
    </location>
    <ligand>
        <name>substrate</name>
    </ligand>
</feature>
<comment type="caution">
    <text evidence="10">The sequence shown here is derived from an EMBL/GenBank/DDBJ whole genome shotgun (WGS) entry which is preliminary data.</text>
</comment>
<dbReference type="GO" id="GO:0005524">
    <property type="term" value="F:ATP binding"/>
    <property type="evidence" value="ECO:0007669"/>
    <property type="project" value="UniProtKB-UniRule"/>
</dbReference>
<dbReference type="GO" id="GO:0006426">
    <property type="term" value="P:glycyl-tRNA aminoacylation"/>
    <property type="evidence" value="ECO:0007669"/>
    <property type="project" value="UniProtKB-UniRule"/>
</dbReference>
<evidence type="ECO:0000256" key="1">
    <source>
        <dbReference type="ARBA" id="ARBA00008226"/>
    </source>
</evidence>
<dbReference type="Pfam" id="PF00587">
    <property type="entry name" value="tRNA-synt_2b"/>
    <property type="match status" value="1"/>
</dbReference>
<dbReference type="InterPro" id="IPR027031">
    <property type="entry name" value="Gly-tRNA_synthase/POLG2"/>
</dbReference>
<keyword evidence="4 8" id="KW-0547">Nucleotide-binding</keyword>
<keyword evidence="5 8" id="KW-0067">ATP-binding</keyword>
<dbReference type="PROSITE" id="PS50862">
    <property type="entry name" value="AA_TRNA_LIGASE_II"/>
    <property type="match status" value="1"/>
</dbReference>
<comment type="caution">
    <text evidence="8">Lacks conserved residue(s) required for the propagation of feature annotation.</text>
</comment>
<dbReference type="Pfam" id="PF03129">
    <property type="entry name" value="HGTP_anticodon"/>
    <property type="match status" value="1"/>
</dbReference>
<evidence type="ECO:0000256" key="7">
    <source>
        <dbReference type="ARBA" id="ARBA00023146"/>
    </source>
</evidence>
<feature type="binding site" evidence="8">
    <location>
        <begin position="321"/>
        <end position="325"/>
    </location>
    <ligand>
        <name>substrate</name>
    </ligand>
</feature>
<dbReference type="EMBL" id="MFRA01000008">
    <property type="protein sequence ID" value="OGH92131.1"/>
    <property type="molecule type" value="Genomic_DNA"/>
</dbReference>
<dbReference type="GO" id="GO:0004820">
    <property type="term" value="F:glycine-tRNA ligase activity"/>
    <property type="evidence" value="ECO:0007669"/>
    <property type="project" value="UniProtKB-UniRule"/>
</dbReference>
<dbReference type="InterPro" id="IPR006195">
    <property type="entry name" value="aa-tRNA-synth_II"/>
</dbReference>
<comment type="similarity">
    <text evidence="1 8">Belongs to the class-II aminoacyl-tRNA synthetase family.</text>
</comment>
<evidence type="ECO:0000256" key="6">
    <source>
        <dbReference type="ARBA" id="ARBA00022917"/>
    </source>
</evidence>
<dbReference type="NCBIfam" id="TIGR00389">
    <property type="entry name" value="glyS_dimeric"/>
    <property type="match status" value="1"/>
</dbReference>
<reference evidence="10 11" key="1">
    <citation type="journal article" date="2016" name="Nat. Commun.">
        <title>Thousands of microbial genomes shed light on interconnected biogeochemical processes in an aquifer system.</title>
        <authorList>
            <person name="Anantharaman K."/>
            <person name="Brown C.T."/>
            <person name="Hug L.A."/>
            <person name="Sharon I."/>
            <person name="Castelle C.J."/>
            <person name="Probst A.J."/>
            <person name="Thomas B.C."/>
            <person name="Singh A."/>
            <person name="Wilkins M.J."/>
            <person name="Karaoz U."/>
            <person name="Brodie E.L."/>
            <person name="Williams K.H."/>
            <person name="Hubbard S.S."/>
            <person name="Banfield J.F."/>
        </authorList>
    </citation>
    <scope>NUCLEOTIDE SEQUENCE [LARGE SCALE GENOMIC DNA]</scope>
</reference>
<dbReference type="GO" id="GO:0070062">
    <property type="term" value="C:extracellular exosome"/>
    <property type="evidence" value="ECO:0007669"/>
    <property type="project" value="UniProtKB-ARBA"/>
</dbReference>
<accession>A0A1F6P7H5</accession>
<dbReference type="CDD" id="cd00774">
    <property type="entry name" value="GlyRS-like_core"/>
    <property type="match status" value="1"/>
</dbReference>
<proteinExistence type="inferred from homology"/>
<evidence type="ECO:0000256" key="8">
    <source>
        <dbReference type="HAMAP-Rule" id="MF_00253"/>
    </source>
</evidence>
<evidence type="ECO:0000259" key="9">
    <source>
        <dbReference type="PROSITE" id="PS50862"/>
    </source>
</evidence>
<dbReference type="SUPFAM" id="SSF52954">
    <property type="entry name" value="Class II aaRS ABD-related"/>
    <property type="match status" value="1"/>
</dbReference>
<keyword evidence="7 8" id="KW-0030">Aminoacyl-tRNA synthetase</keyword>
<gene>
    <name evidence="8" type="primary">glyQS</name>
    <name evidence="10" type="ORF">A2563_00905</name>
</gene>
<dbReference type="GO" id="GO:1990742">
    <property type="term" value="C:microvesicle"/>
    <property type="evidence" value="ECO:0007669"/>
    <property type="project" value="UniProtKB-ARBA"/>
</dbReference>
<keyword evidence="6 8" id="KW-0648">Protein biosynthesis</keyword>
<dbReference type="Proteomes" id="UP000176634">
    <property type="component" value="Unassembled WGS sequence"/>
</dbReference>
<dbReference type="CDD" id="cd00858">
    <property type="entry name" value="GlyRS_anticodon"/>
    <property type="match status" value="1"/>
</dbReference>
<dbReference type="InterPro" id="IPR036621">
    <property type="entry name" value="Anticodon-bd_dom_sf"/>
</dbReference>
<dbReference type="InterPro" id="IPR002314">
    <property type="entry name" value="aa-tRNA-synt_IIb"/>
</dbReference>
<feature type="domain" description="Aminoacyl-transfer RNA synthetases class-II family profile" evidence="9">
    <location>
        <begin position="9"/>
        <end position="344"/>
    </location>
</feature>
<feature type="binding site" evidence="8">
    <location>
        <position position="164"/>
    </location>
    <ligand>
        <name>substrate</name>
    </ligand>
</feature>
<protein>
    <recommendedName>
        <fullName evidence="8">Glycine--tRNA ligase</fullName>
        <ecNumber evidence="8">6.1.1.14</ecNumber>
    </recommendedName>
    <alternativeName>
        <fullName evidence="8">Glycyl-tRNA synthetase</fullName>
        <shortName evidence="8">GlyRS</shortName>
    </alternativeName>
</protein>
<evidence type="ECO:0000313" key="10">
    <source>
        <dbReference type="EMBL" id="OGH92131.1"/>
    </source>
</evidence>
<feature type="binding site" evidence="8">
    <location>
        <begin position="281"/>
        <end position="282"/>
    </location>
    <ligand>
        <name>ATP</name>
        <dbReference type="ChEBI" id="CHEBI:30616"/>
    </ligand>
</feature>
<dbReference type="InterPro" id="IPR022961">
    <property type="entry name" value="Gly_tRNA_ligase_bac"/>
</dbReference>
<dbReference type="InterPro" id="IPR004154">
    <property type="entry name" value="Anticodon-bd"/>
</dbReference>
<dbReference type="InterPro" id="IPR033731">
    <property type="entry name" value="GlyRS-like_core"/>
</dbReference>
<dbReference type="GO" id="GO:0004081">
    <property type="term" value="F:bis(5'-nucleosyl)-tetraphosphatase (asymmetrical) activity"/>
    <property type="evidence" value="ECO:0007669"/>
    <property type="project" value="UniProtKB-ARBA"/>
</dbReference>
<evidence type="ECO:0000256" key="5">
    <source>
        <dbReference type="ARBA" id="ARBA00022840"/>
    </source>
</evidence>
<comment type="subcellular location">
    <subcellularLocation>
        <location evidence="8">Cytoplasm</location>
    </subcellularLocation>
</comment>
<sequence length="460" mass="53461">MPDSNDKMDKIISLAKRRGFVFPGSEIYGGLANSWDYGPLGHMLKQNIKAAWWKFFVQERADMVPLDTAIIMNPKVWEASGHLQNFSDELVECKKCHHRFRSDHLLEAASAKPGYDKENPKTISEVKCPDCEGPLTDPKAFNLMFKTFLGVNEDTSTTAYLRPETAAGMFVNFKNILNVTRRRLPFGLAQIGKNFRNEITPGNFIFRTREFEIGEFEYFINPKDWEKVFEMWLGEIKRWWQDVMQVNMDNLVWHEIPDGERAHYSKRTVDIEYKFPFGVKELHGIAYRTDFDLSRHETVSGQDLHYTDQETNEKFIPHVIEPTFGIDRMLLVLLLESYHEEEAPTSTEGETEARIVMKFPKHLAPVQVAVLPLSKKEELSSVAKDLAADLRKDFAVEYDETQSIGKRYRRQDEIGTPYCVTLDFDSLEDKKVTVRDRDTMVQERINITDLKNYLKEKFGR</sequence>
<name>A0A1F6P7H5_9BACT</name>
<dbReference type="Gene3D" id="3.40.50.800">
    <property type="entry name" value="Anticodon-binding domain"/>
    <property type="match status" value="1"/>
</dbReference>
<dbReference type="EC" id="6.1.1.14" evidence="8"/>
<evidence type="ECO:0000256" key="3">
    <source>
        <dbReference type="ARBA" id="ARBA00022598"/>
    </source>
</evidence>
<comment type="subunit">
    <text evidence="8">Homodimer.</text>
</comment>
<dbReference type="FunFam" id="3.40.50.800:FF:000002">
    <property type="entry name" value="Glycine--tRNA ligase"/>
    <property type="match status" value="1"/>
</dbReference>